<dbReference type="Pfam" id="PF26334">
    <property type="entry name" value="Gtf3_N"/>
    <property type="match status" value="1"/>
</dbReference>
<evidence type="ECO:0000256" key="7">
    <source>
        <dbReference type="HAMAP-Rule" id="MF_00841"/>
    </source>
</evidence>
<dbReference type="RefSeq" id="WP_422070413.1">
    <property type="nucleotide sequence ID" value="NZ_CACRUC010000011.1"/>
</dbReference>
<dbReference type="GO" id="GO:0000166">
    <property type="term" value="F:nucleotide binding"/>
    <property type="evidence" value="ECO:0007669"/>
    <property type="project" value="UniProtKB-KW"/>
</dbReference>
<reference evidence="10" key="1">
    <citation type="submission" date="2019-11" db="EMBL/GenBank/DDBJ databases">
        <authorList>
            <person name="Feng L."/>
        </authorList>
    </citation>
    <scope>NUCLEOTIDE SEQUENCE</scope>
    <source>
        <strain evidence="10">SparasanguinisLFYP13</strain>
    </source>
</reference>
<comment type="function">
    <text evidence="7">Required for polymorphic O-glycosylation of the serine-rich repeat protein in this bacteria. Catalyzes the second step in glycosylation by transferring glucose from UDP-glucose to the terminal GlcNAc moiety of the 3-O-(N-acetyl-alpha-D-glucosaminyl)-L-seryl-[protein] resulting from the first glycosylation step.</text>
</comment>
<feature type="binding site" evidence="7">
    <location>
        <begin position="244"/>
        <end position="249"/>
    </location>
    <ligand>
        <name>UDP</name>
        <dbReference type="ChEBI" id="CHEBI:58223"/>
    </ligand>
</feature>
<dbReference type="SUPFAM" id="SSF53756">
    <property type="entry name" value="UDP-Glycosyltransferase/glycogen phosphorylase"/>
    <property type="match status" value="2"/>
</dbReference>
<dbReference type="UniPathway" id="UPA00378"/>
<dbReference type="GO" id="GO:0035251">
    <property type="term" value="F:UDP-glucosyltransferase activity"/>
    <property type="evidence" value="ECO:0007669"/>
    <property type="project" value="UniProtKB-UniRule"/>
</dbReference>
<evidence type="ECO:0000256" key="1">
    <source>
        <dbReference type="ARBA" id="ARBA00004922"/>
    </source>
</evidence>
<comment type="subunit">
    <text evidence="5 7">Homotetramer; a dimer of dimers.</text>
</comment>
<comment type="pathway">
    <text evidence="1 7">Protein modification; protein glycosylation.</text>
</comment>
<dbReference type="PIRSF" id="PIRSF007023">
    <property type="entry name" value="UDP-Galf_transf"/>
    <property type="match status" value="1"/>
</dbReference>
<dbReference type="HAMAP" id="MF_00841">
    <property type="entry name" value="Gtf3"/>
    <property type="match status" value="1"/>
</dbReference>
<keyword evidence="2 7" id="KW-0328">Glycosyltransferase</keyword>
<evidence type="ECO:0000256" key="5">
    <source>
        <dbReference type="ARBA" id="ARBA00065220"/>
    </source>
</evidence>
<evidence type="ECO:0000256" key="4">
    <source>
        <dbReference type="ARBA" id="ARBA00022741"/>
    </source>
</evidence>
<proteinExistence type="inferred from homology"/>
<name>A0A6N2Z571_STRPA</name>
<gene>
    <name evidence="7" type="primary">gtf3</name>
    <name evidence="10" type="ORF">SPLFYP13_02024</name>
</gene>
<evidence type="ECO:0000256" key="2">
    <source>
        <dbReference type="ARBA" id="ARBA00022676"/>
    </source>
</evidence>
<dbReference type="InterPro" id="IPR058592">
    <property type="entry name" value="Gtf3_C"/>
</dbReference>
<evidence type="ECO:0000259" key="8">
    <source>
        <dbReference type="Pfam" id="PF26334"/>
    </source>
</evidence>
<comment type="similarity">
    <text evidence="7">Belongs to the Gtf3 glucosyltransferase family.</text>
</comment>
<evidence type="ECO:0000313" key="10">
    <source>
        <dbReference type="EMBL" id="VYT73158.1"/>
    </source>
</evidence>
<sequence>MRVYITNINGQSIQSTAQLCQNTVTDVAVSLGYRELGIYCYQIHTDSESELSKRLDGIVAGLRHGDVVIFQTPTWNTTEFDEKLMNKLKLYDIKIVLFIHDVVPLMFSGNFYLMDRTIAYYNKADVVVAPSQKMIDKLRDFGLNVSKTVVQGMWDHPTQAPMFPAGLKREIHFPGNPERFSFVKEWKYDIPLKVYTWQNVELPQNVHKINYRPDEQLLIEMSQGGFGLVWMDDKDKEYQSLYCSYKLGSFLAAGIPVIVQEGIANQELIENNGLGWIVKDVEEAIMKVKNVNEDEYIELVKNVRSFNPILRKGFFTRRLLTESVFQAICD</sequence>
<accession>A0A6N2Z571</accession>
<dbReference type="Gene3D" id="3.40.50.2000">
    <property type="entry name" value="Glycogen Phosphorylase B"/>
    <property type="match status" value="2"/>
</dbReference>
<dbReference type="FunFam" id="3.40.50.2000:FF:000296">
    <property type="entry name" value="Glucosyltransferase 3"/>
    <property type="match status" value="1"/>
</dbReference>
<dbReference type="InterPro" id="IPR043676">
    <property type="entry name" value="Gtf3"/>
</dbReference>
<feature type="domain" description="Glucosyltransferase 3-like N-terminal" evidence="8">
    <location>
        <begin position="3"/>
        <end position="153"/>
    </location>
</feature>
<feature type="binding site" evidence="7">
    <location>
        <position position="179"/>
    </location>
    <ligand>
        <name>UDP</name>
        <dbReference type="ChEBI" id="CHEBI:58223"/>
    </ligand>
</feature>
<comment type="domain">
    <text evidence="7">Dimerizes via the C-terminus; dimerization is required for tetramer formation. Binds protein substrate via an exposed loop in the N-terminus.</text>
</comment>
<dbReference type="EMBL" id="CACRUC010000011">
    <property type="protein sequence ID" value="VYT73158.1"/>
    <property type="molecule type" value="Genomic_DNA"/>
</dbReference>
<feature type="domain" description="Glucosyltransferase 3-like C-terminal" evidence="9">
    <location>
        <begin position="171"/>
        <end position="322"/>
    </location>
</feature>
<dbReference type="Pfam" id="PF26337">
    <property type="entry name" value="Gtf3_C"/>
    <property type="match status" value="1"/>
</dbReference>
<dbReference type="FunFam" id="3.40.50.2000:FF:000277">
    <property type="entry name" value="Glucosyltransferase 3"/>
    <property type="match status" value="1"/>
</dbReference>
<protein>
    <recommendedName>
        <fullName evidence="6 7">Glucosyltransferase 3</fullName>
        <ecNumber evidence="7">2.4.1.-</ecNumber>
    </recommendedName>
</protein>
<feature type="binding site" evidence="7">
    <location>
        <position position="16"/>
    </location>
    <ligand>
        <name>UDP</name>
        <dbReference type="ChEBI" id="CHEBI:58223"/>
    </ligand>
</feature>
<dbReference type="InterPro" id="IPR058591">
    <property type="entry name" value="Gtf3_N"/>
</dbReference>
<organism evidence="10">
    <name type="scientific">Streptococcus parasanguinis</name>
    <dbReference type="NCBI Taxonomy" id="1318"/>
    <lineage>
        <taxon>Bacteria</taxon>
        <taxon>Bacillati</taxon>
        <taxon>Bacillota</taxon>
        <taxon>Bacilli</taxon>
        <taxon>Lactobacillales</taxon>
        <taxon>Streptococcaceae</taxon>
        <taxon>Streptococcus</taxon>
    </lineage>
</organism>
<keyword evidence="3 7" id="KW-0808">Transferase</keyword>
<dbReference type="AlphaFoldDB" id="A0A6N2Z571"/>
<dbReference type="EC" id="2.4.1.-" evidence="7"/>
<keyword evidence="4 7" id="KW-0547">Nucleotide-binding</keyword>
<evidence type="ECO:0000259" key="9">
    <source>
        <dbReference type="Pfam" id="PF26337"/>
    </source>
</evidence>
<evidence type="ECO:0000256" key="3">
    <source>
        <dbReference type="ARBA" id="ARBA00022679"/>
    </source>
</evidence>
<evidence type="ECO:0000256" key="6">
    <source>
        <dbReference type="ARBA" id="ARBA00070903"/>
    </source>
</evidence>